<feature type="signal peptide" evidence="5">
    <location>
        <begin position="1"/>
        <end position="21"/>
    </location>
</feature>
<keyword evidence="7" id="KW-1185">Reference proteome</keyword>
<evidence type="ECO:0000256" key="2">
    <source>
        <dbReference type="ARBA" id="ARBA00008520"/>
    </source>
</evidence>
<comment type="similarity">
    <text evidence="2">Belongs to the bacterial solute-binding protein 1 family.</text>
</comment>
<keyword evidence="3" id="KW-0813">Transport</keyword>
<evidence type="ECO:0000256" key="1">
    <source>
        <dbReference type="ARBA" id="ARBA00004196"/>
    </source>
</evidence>
<dbReference type="InterPro" id="IPR050490">
    <property type="entry name" value="Bact_solute-bd_prot1"/>
</dbReference>
<gene>
    <name evidence="6" type="ORF">JVW63_00155</name>
</gene>
<protein>
    <submittedName>
        <fullName evidence="6">Extracellular solute-binding protein</fullName>
    </submittedName>
</protein>
<organism evidence="6 7">
    <name type="scientific">Flaviflexus equikiangi</name>
    <dbReference type="NCBI Taxonomy" id="2758573"/>
    <lineage>
        <taxon>Bacteria</taxon>
        <taxon>Bacillati</taxon>
        <taxon>Actinomycetota</taxon>
        <taxon>Actinomycetes</taxon>
        <taxon>Actinomycetales</taxon>
        <taxon>Actinomycetaceae</taxon>
        <taxon>Flaviflexus</taxon>
    </lineage>
</organism>
<evidence type="ECO:0000313" key="7">
    <source>
        <dbReference type="Proteomes" id="UP000705983"/>
    </source>
</evidence>
<reference evidence="7" key="1">
    <citation type="submission" date="2021-02" db="EMBL/GenBank/DDBJ databases">
        <title>Leucobacter sp. CX169.</title>
        <authorList>
            <person name="Cheng Y."/>
        </authorList>
    </citation>
    <scope>NUCLEOTIDE SEQUENCE [LARGE SCALE GENOMIC DNA]</scope>
    <source>
        <strain evidence="7">JY899</strain>
    </source>
</reference>
<comment type="caution">
    <text evidence="6">The sequence shown here is derived from an EMBL/GenBank/DDBJ whole genome shotgun (WGS) entry which is preliminary data.</text>
</comment>
<dbReference type="Pfam" id="PF01547">
    <property type="entry name" value="SBP_bac_1"/>
    <property type="match status" value="1"/>
</dbReference>
<feature type="chain" id="PRO_5045205225" evidence="5">
    <location>
        <begin position="22"/>
        <end position="427"/>
    </location>
</feature>
<dbReference type="RefSeq" id="WP_187995800.1">
    <property type="nucleotide sequence ID" value="NZ_JACEXG010000001.1"/>
</dbReference>
<sequence length="427" mass="46444">MKRLLSTALLVSLALAACSDASEETTTPPEPVKSVELTFRTWDEASIPAYEESFDAFTAANPSITVTIETIDEDEYWQRLESDLDAGTAADVFWLNPANVADHARDDEIVTIETVRSDWEEHLVDLFTVDDDLRAVPQMWNSVALYYNRDLYSEVDTRVENLTWGTEEDTLLDTARQLTLDAEGRTAGSDDFDQDSIVQYGFSPDPDLTTAFVPFLVQAGGQFQAEDGTFTFASEAGELSTQYLVDLVNTATVSPELVEDDDAQDLFRDGNLVLYQSDSDSLATIAAEADFDWAIAPIVGGPDGKISVLDGVAAAGYAGSDHPDEVLLLLEWLGTAQGQDPLAANGIAFPAALRAQDTYVNYWAKEGVDVSVFIESSSNSVTISSHNLDIHSALETIQSSYRDMLRGDLSVDEGLSEAQQAGNAALR</sequence>
<evidence type="ECO:0000256" key="4">
    <source>
        <dbReference type="ARBA" id="ARBA00022729"/>
    </source>
</evidence>
<dbReference type="InterPro" id="IPR006059">
    <property type="entry name" value="SBP"/>
</dbReference>
<dbReference type="PANTHER" id="PTHR43649:SF31">
    <property type="entry name" value="SN-GLYCEROL-3-PHOSPHATE-BINDING PERIPLASMIC PROTEIN UGPB"/>
    <property type="match status" value="1"/>
</dbReference>
<evidence type="ECO:0000313" key="6">
    <source>
        <dbReference type="EMBL" id="MBM9432128.1"/>
    </source>
</evidence>
<comment type="subcellular location">
    <subcellularLocation>
        <location evidence="1">Cell envelope</location>
    </subcellularLocation>
</comment>
<accession>A0ABS2TBV6</accession>
<keyword evidence="4 5" id="KW-0732">Signal</keyword>
<dbReference type="SUPFAM" id="SSF53850">
    <property type="entry name" value="Periplasmic binding protein-like II"/>
    <property type="match status" value="1"/>
</dbReference>
<dbReference type="PROSITE" id="PS51257">
    <property type="entry name" value="PROKAR_LIPOPROTEIN"/>
    <property type="match status" value="1"/>
</dbReference>
<dbReference type="Proteomes" id="UP000705983">
    <property type="component" value="Unassembled WGS sequence"/>
</dbReference>
<name>A0ABS2TBV6_9ACTO</name>
<proteinExistence type="inferred from homology"/>
<evidence type="ECO:0000256" key="3">
    <source>
        <dbReference type="ARBA" id="ARBA00022448"/>
    </source>
</evidence>
<dbReference type="Gene3D" id="3.40.190.10">
    <property type="entry name" value="Periplasmic binding protein-like II"/>
    <property type="match status" value="1"/>
</dbReference>
<dbReference type="PANTHER" id="PTHR43649">
    <property type="entry name" value="ARABINOSE-BINDING PROTEIN-RELATED"/>
    <property type="match status" value="1"/>
</dbReference>
<evidence type="ECO:0000256" key="5">
    <source>
        <dbReference type="SAM" id="SignalP"/>
    </source>
</evidence>
<dbReference type="EMBL" id="JAFFJS010000001">
    <property type="protein sequence ID" value="MBM9432128.1"/>
    <property type="molecule type" value="Genomic_DNA"/>
</dbReference>